<protein>
    <submittedName>
        <fullName evidence="2">TniQ family protein</fullName>
    </submittedName>
</protein>
<organism evidence="2 3">
    <name type="scientific">Pseudaeromonas sharmana</name>
    <dbReference type="NCBI Taxonomy" id="328412"/>
    <lineage>
        <taxon>Bacteria</taxon>
        <taxon>Pseudomonadati</taxon>
        <taxon>Pseudomonadota</taxon>
        <taxon>Gammaproteobacteria</taxon>
        <taxon>Aeromonadales</taxon>
        <taxon>Aeromonadaceae</taxon>
        <taxon>Pseudaeromonas</taxon>
    </lineage>
</organism>
<comment type="caution">
    <text evidence="2">The sequence shown here is derived from an EMBL/GenBank/DDBJ whole genome shotgun (WGS) entry which is preliminary data.</text>
</comment>
<keyword evidence="3" id="KW-1185">Reference proteome</keyword>
<feature type="domain" description="TniQ" evidence="1">
    <location>
        <begin position="5"/>
        <end position="140"/>
    </location>
</feature>
<dbReference type="RefSeq" id="WP_377151219.1">
    <property type="nucleotide sequence ID" value="NZ_JBHSAF010000003.1"/>
</dbReference>
<gene>
    <name evidence="2" type="ORF">ACFOSS_04930</name>
</gene>
<evidence type="ECO:0000313" key="2">
    <source>
        <dbReference type="EMBL" id="MFC3912809.1"/>
    </source>
</evidence>
<dbReference type="Proteomes" id="UP001595692">
    <property type="component" value="Unassembled WGS sequence"/>
</dbReference>
<dbReference type="EMBL" id="JBHSAF010000003">
    <property type="protein sequence ID" value="MFC3912809.1"/>
    <property type="molecule type" value="Genomic_DNA"/>
</dbReference>
<sequence length="359" mass="40254">MPVYPLPDELLSSWLVRAALAHGCEPLSMTSSLWPDWRAWTMDIDRRLDGNRLASLSMSSGLTTDEIGGMTLVPHLEGVVFPNGQAPALLPWVIAMGSRNRQHKMGVQCCPSCLRTSEPYFRWPWRLSWHTCCPLHQCGLIANCPRCHTPIQFHRICAQAPHIGICFSCGFDLRSLVPPQASPHQLAFQDMATRVFERGSVDWGSNSMSSVGWFALTKMLLNLLRRSVARHTNSHSHMIDFVQSAGIDLASIQQPPTRFTIELLPADQRAPLFAAVGHMLSLGSDELMALLKRSGVSRNTLIDRDSSCPEDLMAWLHQLPETPAKRKNLCPRAPSQRPKSKAVVRYEWARLLRRQGLLP</sequence>
<proteinExistence type="predicted"/>
<reference evidence="3" key="1">
    <citation type="journal article" date="2019" name="Int. J. Syst. Evol. Microbiol.">
        <title>The Global Catalogue of Microorganisms (GCM) 10K type strain sequencing project: providing services to taxonomists for standard genome sequencing and annotation.</title>
        <authorList>
            <consortium name="The Broad Institute Genomics Platform"/>
            <consortium name="The Broad Institute Genome Sequencing Center for Infectious Disease"/>
            <person name="Wu L."/>
            <person name="Ma J."/>
        </authorList>
    </citation>
    <scope>NUCLEOTIDE SEQUENCE [LARGE SCALE GENOMIC DNA]</scope>
    <source>
        <strain evidence="3">CCUG 54939</strain>
    </source>
</reference>
<dbReference type="Pfam" id="PF06527">
    <property type="entry name" value="TniQ"/>
    <property type="match status" value="1"/>
</dbReference>
<evidence type="ECO:0000313" key="3">
    <source>
        <dbReference type="Proteomes" id="UP001595692"/>
    </source>
</evidence>
<evidence type="ECO:0000259" key="1">
    <source>
        <dbReference type="Pfam" id="PF06527"/>
    </source>
</evidence>
<name>A0ABV8CKZ9_9GAMM</name>
<accession>A0ABV8CKZ9</accession>
<dbReference type="InterPro" id="IPR009492">
    <property type="entry name" value="TniQ"/>
</dbReference>